<dbReference type="GO" id="GO:0006607">
    <property type="term" value="P:NLS-bearing protein import into nucleus"/>
    <property type="evidence" value="ECO:0007669"/>
    <property type="project" value="TreeGrafter"/>
</dbReference>
<evidence type="ECO:0000256" key="4">
    <source>
        <dbReference type="SAM" id="MobiDB-lite"/>
    </source>
</evidence>
<keyword evidence="6" id="KW-0496">Mitochondrion</keyword>
<dbReference type="PANTHER" id="PTHR13000:SF0">
    <property type="entry name" value="NUCLEOPORIN P54"/>
    <property type="match status" value="1"/>
</dbReference>
<keyword evidence="2" id="KW-0813">Transport</keyword>
<gene>
    <name evidence="6" type="ORF">PLBR_LOCUS2946</name>
</gene>
<dbReference type="PANTHER" id="PTHR13000">
    <property type="entry name" value="NUCLEOPORIN P54"/>
    <property type="match status" value="1"/>
</dbReference>
<dbReference type="GO" id="GO:0036228">
    <property type="term" value="P:protein localization to nuclear inner membrane"/>
    <property type="evidence" value="ECO:0007669"/>
    <property type="project" value="TreeGrafter"/>
</dbReference>
<feature type="compositionally biased region" description="Basic and acidic residues" evidence="4">
    <location>
        <begin position="23"/>
        <end position="33"/>
    </location>
</feature>
<evidence type="ECO:0000256" key="2">
    <source>
        <dbReference type="ARBA" id="ARBA00022448"/>
    </source>
</evidence>
<feature type="region of interest" description="Disordered" evidence="4">
    <location>
        <begin position="1"/>
        <end position="33"/>
    </location>
</feature>
<geneLocation type="mitochondrion" evidence="6"/>
<evidence type="ECO:0000256" key="1">
    <source>
        <dbReference type="ARBA" id="ARBA00004123"/>
    </source>
</evidence>
<dbReference type="Proteomes" id="UP000290189">
    <property type="component" value="Unassembled WGS sequence"/>
</dbReference>
<feature type="domain" description="Nucleoporin Nup54 alpha-helical" evidence="5">
    <location>
        <begin position="429"/>
        <end position="549"/>
    </location>
</feature>
<feature type="compositionally biased region" description="Polar residues" evidence="4">
    <location>
        <begin position="57"/>
        <end position="66"/>
    </location>
</feature>
<dbReference type="EMBL" id="OVEO01000004">
    <property type="protein sequence ID" value="SPQ95731.1"/>
    <property type="molecule type" value="Genomic_DNA"/>
</dbReference>
<evidence type="ECO:0000259" key="5">
    <source>
        <dbReference type="Pfam" id="PF13874"/>
    </source>
</evidence>
<keyword evidence="3" id="KW-0539">Nucleus</keyword>
<proteinExistence type="predicted"/>
<dbReference type="AlphaFoldDB" id="A0A3P3Y6G2"/>
<dbReference type="InterPro" id="IPR025712">
    <property type="entry name" value="Nup54_alpha-helical_dom"/>
</dbReference>
<reference evidence="6 7" key="1">
    <citation type="submission" date="2018-03" db="EMBL/GenBank/DDBJ databases">
        <authorList>
            <person name="Fogelqvist J."/>
        </authorList>
    </citation>
    <scope>NUCLEOTIDE SEQUENCE [LARGE SCALE GENOMIC DNA]</scope>
</reference>
<accession>A0A3P3Y6G2</accession>
<organism evidence="6 7">
    <name type="scientific">Plasmodiophora brassicae</name>
    <name type="common">Clubroot disease agent</name>
    <dbReference type="NCBI Taxonomy" id="37360"/>
    <lineage>
        <taxon>Eukaryota</taxon>
        <taxon>Sar</taxon>
        <taxon>Rhizaria</taxon>
        <taxon>Endomyxa</taxon>
        <taxon>Phytomyxea</taxon>
        <taxon>Plasmodiophorida</taxon>
        <taxon>Plasmodiophoridae</taxon>
        <taxon>Plasmodiophora</taxon>
    </lineage>
</organism>
<evidence type="ECO:0000313" key="7">
    <source>
        <dbReference type="Proteomes" id="UP000290189"/>
    </source>
</evidence>
<evidence type="ECO:0000313" key="6">
    <source>
        <dbReference type="EMBL" id="SPQ95731.1"/>
    </source>
</evidence>
<protein>
    <recommendedName>
        <fullName evidence="5">Nucleoporin Nup54 alpha-helical domain-containing protein</fullName>
    </recommendedName>
</protein>
<dbReference type="GO" id="GO:0017056">
    <property type="term" value="F:structural constituent of nuclear pore"/>
    <property type="evidence" value="ECO:0007669"/>
    <property type="project" value="TreeGrafter"/>
</dbReference>
<sequence>MIDRKPDDADLVDWAARNPRSRQQREAEAKAQFEARLQKMSARSGLRPSLRRTFQSILESRTSSTEFAAPGRDNTSSRIVQARIAALQDRAGPDRSRSSPASADRHGRRPSLTGARGPTAGLASRTTTLPPIPESPGPLEHDPPRRIPVPPSQPSPSRLSADAQPEGAEPSPRRRPSPPVEAAADESVATRALQVRGIGATPWRGDDVWWRRVRVDDAGPDARSVRGRRGRSGRCCAVRYGSVVVRRVDRGGAVHWVDAVRRVDDRSGFRRCDCCRRPCPHRNDIAVRDVGTGDDVIRSWWDDVRCGTSSVNGTDVDSARLFRDVVWQPGTTSAGGLFPTQTQTQQQTASLFGAPAASSSLSVLPGALTIAGQQQPQQQQQQQQQAWEREVRSIVEAYDPNNPSCRFQFVLYNKVDDASVYDPAPAFRIHPGLYQQAVRENPDPAKLVPVPALGFDALNQRIAQQSLARSHHAKELEICRERINVLDQEYECIKKVTIPGYRQRHADLSLRLLRIARALDMQQGRGFPRSDGELRLSKELDALERSCEKLRVSVEGIASSVPMHESGDHVLDMFRLNSSDPNYKRIYEFLDQQRRSLRHLIDLLHSDTRDVNIMVKGYTAKLNPDRVAG</sequence>
<dbReference type="GO" id="GO:0044613">
    <property type="term" value="C:nuclear pore central transport channel"/>
    <property type="evidence" value="ECO:0007669"/>
    <property type="project" value="TreeGrafter"/>
</dbReference>
<name>A0A3P3Y6G2_PLABS</name>
<comment type="subcellular location">
    <subcellularLocation>
        <location evidence="1">Nucleus</location>
    </subcellularLocation>
</comment>
<dbReference type="Pfam" id="PF13874">
    <property type="entry name" value="Nup54"/>
    <property type="match status" value="1"/>
</dbReference>
<dbReference type="InterPro" id="IPR024864">
    <property type="entry name" value="Nup54/Nup57/Nup44"/>
</dbReference>
<dbReference type="GO" id="GO:0006999">
    <property type="term" value="P:nuclear pore organization"/>
    <property type="evidence" value="ECO:0007669"/>
    <property type="project" value="TreeGrafter"/>
</dbReference>
<feature type="region of interest" description="Disordered" evidence="4">
    <location>
        <begin position="57"/>
        <end position="187"/>
    </location>
</feature>
<evidence type="ECO:0000256" key="3">
    <source>
        <dbReference type="ARBA" id="ARBA00023242"/>
    </source>
</evidence>